<dbReference type="STRING" id="463301.SAMN04487955_10330"/>
<sequence length="266" mass="29162">MSRESHEYSTISVERRDDNIAILTLMRPEALHALNSVMATELVQQFSDWVVDTQLRCIVITATGTRAFCVGADLKERNRLDDDGIRRQHALFRLFLTIRQSLDVPVIAAVQGVALGGGAEIALASDIVLASEEAEFGLPEIGLGIMPGLGGTQFLPRIIGGGRALEMLLTGDRINAEEARECGIVSRIFPRADLLNNALERAERIASMPPLAVRSIRRAVQIGGELDLNSGLAYELALHQRLMASEDRAEGVRAFVEKRPPSWRGR</sequence>
<organism evidence="5 6">
    <name type="scientific">Halomonas korlensis</name>
    <dbReference type="NCBI Taxonomy" id="463301"/>
    <lineage>
        <taxon>Bacteria</taxon>
        <taxon>Pseudomonadati</taxon>
        <taxon>Pseudomonadota</taxon>
        <taxon>Gammaproteobacteria</taxon>
        <taxon>Oceanospirillales</taxon>
        <taxon>Halomonadaceae</taxon>
        <taxon>Halomonas</taxon>
    </lineage>
</organism>
<protein>
    <submittedName>
        <fullName evidence="5">Enoyl-CoA hydratase/carnithine racemase</fullName>
    </submittedName>
</protein>
<accession>A0A1I7GII5</accession>
<keyword evidence="2" id="KW-0443">Lipid metabolism</keyword>
<dbReference type="FunFam" id="3.90.226.10:FF:000009">
    <property type="entry name" value="Carnitinyl-CoA dehydratase"/>
    <property type="match status" value="1"/>
</dbReference>
<evidence type="ECO:0000256" key="3">
    <source>
        <dbReference type="ARBA" id="ARBA00023239"/>
    </source>
</evidence>
<reference evidence="6" key="1">
    <citation type="submission" date="2016-10" db="EMBL/GenBank/DDBJ databases">
        <authorList>
            <person name="Varghese N."/>
            <person name="Submissions S."/>
        </authorList>
    </citation>
    <scope>NUCLEOTIDE SEQUENCE [LARGE SCALE GENOMIC DNA]</scope>
    <source>
        <strain evidence="6">CGMCC 1.6981</strain>
    </source>
</reference>
<dbReference type="PROSITE" id="PS00166">
    <property type="entry name" value="ENOYL_COA_HYDRATASE"/>
    <property type="match status" value="1"/>
</dbReference>
<evidence type="ECO:0000256" key="2">
    <source>
        <dbReference type="ARBA" id="ARBA00023098"/>
    </source>
</evidence>
<dbReference type="InterPro" id="IPR014748">
    <property type="entry name" value="Enoyl-CoA_hydra_C"/>
</dbReference>
<evidence type="ECO:0000313" key="6">
    <source>
        <dbReference type="Proteomes" id="UP000198693"/>
    </source>
</evidence>
<comment type="similarity">
    <text evidence="1 4">Belongs to the enoyl-CoA hydratase/isomerase family.</text>
</comment>
<dbReference type="GO" id="GO:0016836">
    <property type="term" value="F:hydro-lyase activity"/>
    <property type="evidence" value="ECO:0007669"/>
    <property type="project" value="UniProtKB-ARBA"/>
</dbReference>
<evidence type="ECO:0000256" key="4">
    <source>
        <dbReference type="RuleBase" id="RU003707"/>
    </source>
</evidence>
<dbReference type="InterPro" id="IPR029045">
    <property type="entry name" value="ClpP/crotonase-like_dom_sf"/>
</dbReference>
<dbReference type="CDD" id="cd06558">
    <property type="entry name" value="crotonase-like"/>
    <property type="match status" value="1"/>
</dbReference>
<keyword evidence="3" id="KW-0456">Lyase</keyword>
<proteinExistence type="inferred from homology"/>
<gene>
    <name evidence="5" type="ORF">SAMN04487955_10330</name>
</gene>
<dbReference type="PANTHER" id="PTHR11941:SF169">
    <property type="entry name" value="(7AS)-7A-METHYL-1,5-DIOXO-2,3,5,6,7,7A-HEXAHYDRO-1H-INDENE-CARBOXYL-COA HYDROLASE"/>
    <property type="match status" value="1"/>
</dbReference>
<dbReference type="EMBL" id="FPBP01000003">
    <property type="protein sequence ID" value="SFU48228.1"/>
    <property type="molecule type" value="Genomic_DNA"/>
</dbReference>
<dbReference type="Gene3D" id="1.10.12.10">
    <property type="entry name" value="Lyase 2-enoyl-coa Hydratase, Chain A, domain 2"/>
    <property type="match status" value="1"/>
</dbReference>
<dbReference type="AlphaFoldDB" id="A0A1I7GII5"/>
<dbReference type="InterPro" id="IPR001753">
    <property type="entry name" value="Enoyl-CoA_hydra/iso"/>
</dbReference>
<dbReference type="Pfam" id="PF00378">
    <property type="entry name" value="ECH_1"/>
    <property type="match status" value="1"/>
</dbReference>
<dbReference type="OrthoDB" id="9775794at2"/>
<dbReference type="FunFam" id="1.10.12.10:FF:000001">
    <property type="entry name" value="Probable enoyl-CoA hydratase, mitochondrial"/>
    <property type="match status" value="1"/>
</dbReference>
<evidence type="ECO:0000256" key="1">
    <source>
        <dbReference type="ARBA" id="ARBA00005254"/>
    </source>
</evidence>
<dbReference type="PANTHER" id="PTHR11941">
    <property type="entry name" value="ENOYL-COA HYDRATASE-RELATED"/>
    <property type="match status" value="1"/>
</dbReference>
<dbReference type="RefSeq" id="WP_089793514.1">
    <property type="nucleotide sequence ID" value="NZ_FPBP01000003.1"/>
</dbReference>
<dbReference type="InterPro" id="IPR018376">
    <property type="entry name" value="Enoyl-CoA_hyd/isom_CS"/>
</dbReference>
<dbReference type="GO" id="GO:0006635">
    <property type="term" value="P:fatty acid beta-oxidation"/>
    <property type="evidence" value="ECO:0007669"/>
    <property type="project" value="TreeGrafter"/>
</dbReference>
<dbReference type="SUPFAM" id="SSF52096">
    <property type="entry name" value="ClpP/crotonase"/>
    <property type="match status" value="1"/>
</dbReference>
<dbReference type="Proteomes" id="UP000198693">
    <property type="component" value="Unassembled WGS sequence"/>
</dbReference>
<keyword evidence="6" id="KW-1185">Reference proteome</keyword>
<name>A0A1I7GII5_9GAMM</name>
<dbReference type="Gene3D" id="3.90.226.10">
    <property type="entry name" value="2-enoyl-CoA Hydratase, Chain A, domain 1"/>
    <property type="match status" value="1"/>
</dbReference>
<evidence type="ECO:0000313" key="5">
    <source>
        <dbReference type="EMBL" id="SFU48228.1"/>
    </source>
</evidence>